<dbReference type="PANTHER" id="PTHR32089:SF112">
    <property type="entry name" value="LYSOZYME-LIKE PROTEIN-RELATED"/>
    <property type="match status" value="1"/>
</dbReference>
<evidence type="ECO:0000313" key="8">
    <source>
        <dbReference type="Proteomes" id="UP000092544"/>
    </source>
</evidence>
<dbReference type="GO" id="GO:0007165">
    <property type="term" value="P:signal transduction"/>
    <property type="evidence" value="ECO:0007669"/>
    <property type="project" value="UniProtKB-KW"/>
</dbReference>
<dbReference type="RefSeq" id="WP_175365265.1">
    <property type="nucleotide sequence ID" value="NZ_FLOB01000001.1"/>
</dbReference>
<dbReference type="GO" id="GO:0006935">
    <property type="term" value="P:chemotaxis"/>
    <property type="evidence" value="ECO:0007669"/>
    <property type="project" value="InterPro"/>
</dbReference>
<name>A0A1A8T536_9GAMM</name>
<dbReference type="SMART" id="SM00086">
    <property type="entry name" value="PAC"/>
    <property type="match status" value="1"/>
</dbReference>
<dbReference type="Gene3D" id="3.30.450.20">
    <property type="entry name" value="PAS domain"/>
    <property type="match status" value="1"/>
</dbReference>
<evidence type="ECO:0000259" key="6">
    <source>
        <dbReference type="PROSITE" id="PS50113"/>
    </source>
</evidence>
<evidence type="ECO:0000256" key="3">
    <source>
        <dbReference type="ARBA" id="ARBA00029447"/>
    </source>
</evidence>
<dbReference type="GO" id="GO:0004888">
    <property type="term" value="F:transmembrane signaling receptor activity"/>
    <property type="evidence" value="ECO:0007669"/>
    <property type="project" value="InterPro"/>
</dbReference>
<dbReference type="Gene3D" id="1.10.287.950">
    <property type="entry name" value="Methyl-accepting chemotaxis protein"/>
    <property type="match status" value="1"/>
</dbReference>
<evidence type="ECO:0000313" key="7">
    <source>
        <dbReference type="EMBL" id="SBS26050.1"/>
    </source>
</evidence>
<dbReference type="PROSITE" id="PS50111">
    <property type="entry name" value="CHEMOTAXIS_TRANSDUC_2"/>
    <property type="match status" value="1"/>
</dbReference>
<dbReference type="InterPro" id="IPR004090">
    <property type="entry name" value="Chemotax_Me-accpt_rcpt"/>
</dbReference>
<dbReference type="InterPro" id="IPR013655">
    <property type="entry name" value="PAS_fold_3"/>
</dbReference>
<organism evidence="7 8">
    <name type="scientific">Marinomonas spartinae</name>
    <dbReference type="NCBI Taxonomy" id="1792290"/>
    <lineage>
        <taxon>Bacteria</taxon>
        <taxon>Pseudomonadati</taxon>
        <taxon>Pseudomonadota</taxon>
        <taxon>Gammaproteobacteria</taxon>
        <taxon>Oceanospirillales</taxon>
        <taxon>Oceanospirillaceae</taxon>
        <taxon>Marinomonas</taxon>
    </lineage>
</organism>
<dbReference type="PANTHER" id="PTHR32089">
    <property type="entry name" value="METHYL-ACCEPTING CHEMOTAXIS PROTEIN MCPB"/>
    <property type="match status" value="1"/>
</dbReference>
<feature type="domain" description="PAC" evidence="6">
    <location>
        <begin position="78"/>
        <end position="130"/>
    </location>
</feature>
<keyword evidence="2 4" id="KW-0807">Transducer</keyword>
<evidence type="ECO:0000256" key="1">
    <source>
        <dbReference type="ARBA" id="ARBA00004370"/>
    </source>
</evidence>
<reference evidence="7 8" key="1">
    <citation type="submission" date="2016-06" db="EMBL/GenBank/DDBJ databases">
        <authorList>
            <person name="Kjaerup R.B."/>
            <person name="Dalgaard T.S."/>
            <person name="Juul-Madsen H.R."/>
        </authorList>
    </citation>
    <scope>NUCLEOTIDE SEQUENCE [LARGE SCALE GENOMIC DNA]</scope>
    <source>
        <strain evidence="7 8">CECT 8886</strain>
    </source>
</reference>
<gene>
    <name evidence="7" type="primary">bdlA_2</name>
    <name evidence="7" type="ORF">MSP8886_00483</name>
</gene>
<dbReference type="InterPro" id="IPR035965">
    <property type="entry name" value="PAS-like_dom_sf"/>
</dbReference>
<dbReference type="Pfam" id="PF00015">
    <property type="entry name" value="MCPsignal"/>
    <property type="match status" value="1"/>
</dbReference>
<dbReference type="Pfam" id="PF08447">
    <property type="entry name" value="PAS_3"/>
    <property type="match status" value="1"/>
</dbReference>
<dbReference type="InterPro" id="IPR000700">
    <property type="entry name" value="PAS-assoc_C"/>
</dbReference>
<protein>
    <submittedName>
        <fullName evidence="7">Biofilm dispersion protein BdlA</fullName>
    </submittedName>
</protein>
<evidence type="ECO:0000259" key="5">
    <source>
        <dbReference type="PROSITE" id="PS50111"/>
    </source>
</evidence>
<dbReference type="InterPro" id="IPR004089">
    <property type="entry name" value="MCPsignal_dom"/>
</dbReference>
<dbReference type="SUPFAM" id="SSF55785">
    <property type="entry name" value="PYP-like sensor domain (PAS domain)"/>
    <property type="match status" value="1"/>
</dbReference>
<accession>A0A1A8T536</accession>
<comment type="subcellular location">
    <subcellularLocation>
        <location evidence="1">Membrane</location>
    </subcellularLocation>
</comment>
<dbReference type="InterPro" id="IPR001610">
    <property type="entry name" value="PAC"/>
</dbReference>
<dbReference type="STRING" id="1792290.MSP8886_00483"/>
<dbReference type="PRINTS" id="PR00260">
    <property type="entry name" value="CHEMTRNSDUCR"/>
</dbReference>
<dbReference type="Proteomes" id="UP000092544">
    <property type="component" value="Unassembled WGS sequence"/>
</dbReference>
<comment type="similarity">
    <text evidence="3">Belongs to the methyl-accepting chemotaxis (MCP) protein family.</text>
</comment>
<evidence type="ECO:0000256" key="4">
    <source>
        <dbReference type="PROSITE-ProRule" id="PRU00284"/>
    </source>
</evidence>
<dbReference type="CDD" id="cd00130">
    <property type="entry name" value="PAS"/>
    <property type="match status" value="1"/>
</dbReference>
<dbReference type="InterPro" id="IPR000014">
    <property type="entry name" value="PAS"/>
</dbReference>
<evidence type="ECO:0000256" key="2">
    <source>
        <dbReference type="ARBA" id="ARBA00023224"/>
    </source>
</evidence>
<dbReference type="NCBIfam" id="TIGR00229">
    <property type="entry name" value="sensory_box"/>
    <property type="match status" value="1"/>
</dbReference>
<dbReference type="SMART" id="SM00283">
    <property type="entry name" value="MA"/>
    <property type="match status" value="1"/>
</dbReference>
<proteinExistence type="inferred from homology"/>
<dbReference type="GO" id="GO:0016020">
    <property type="term" value="C:membrane"/>
    <property type="evidence" value="ECO:0007669"/>
    <property type="project" value="UniProtKB-SubCell"/>
</dbReference>
<dbReference type="PROSITE" id="PS50113">
    <property type="entry name" value="PAC"/>
    <property type="match status" value="1"/>
</dbReference>
<dbReference type="SUPFAM" id="SSF58104">
    <property type="entry name" value="Methyl-accepting chemotaxis protein (MCP) signaling domain"/>
    <property type="match status" value="1"/>
</dbReference>
<dbReference type="EMBL" id="FLOB01000001">
    <property type="protein sequence ID" value="SBS26050.1"/>
    <property type="molecule type" value="Genomic_DNA"/>
</dbReference>
<feature type="domain" description="Methyl-accepting transducer" evidence="5">
    <location>
        <begin position="116"/>
        <end position="295"/>
    </location>
</feature>
<dbReference type="AlphaFoldDB" id="A0A1A8T536"/>
<keyword evidence="8" id="KW-1185">Reference proteome</keyword>
<sequence>MHESLKNKDAILTALDLSLAVIEFDPKGFILTANRNFLSTVNYTLEEVQGKHHKIFCDDAFYRQHPDFWRSLSEGKFDTGRFKRYSKNGSVLWLEATYNPIFDEDGKVYKVIKFASDITERVNLAFNAADQAVTTSEQTSQVTSNAVQVLESAVQTSKDIAERVHTATQTGSELKVQSKSIVDIVVTIRSIADQTNLLALNAAIEAARAGDAGRGFSVVADEVRNLAGNTADATTEIARVVEQTQKLIAQMDEVLGAVSGIANQGQQSIHEVSQGLTEITSGVARFVDMVDKMKP</sequence>